<evidence type="ECO:0000256" key="3">
    <source>
        <dbReference type="ARBA" id="ARBA00023125"/>
    </source>
</evidence>
<comment type="similarity">
    <text evidence="6">Belongs to the XRCC4-XLF family. XLF subfamily.</text>
</comment>
<dbReference type="RefSeq" id="XP_007829852.1">
    <property type="nucleotide sequence ID" value="XM_007831661.1"/>
</dbReference>
<evidence type="ECO:0000259" key="10">
    <source>
        <dbReference type="Pfam" id="PF21928"/>
    </source>
</evidence>
<dbReference type="GeneID" id="19268093"/>
<evidence type="ECO:0000256" key="2">
    <source>
        <dbReference type="ARBA" id="ARBA00022763"/>
    </source>
</evidence>
<dbReference type="Pfam" id="PF09302">
    <property type="entry name" value="XLF"/>
    <property type="match status" value="1"/>
</dbReference>
<organism evidence="11 12">
    <name type="scientific">Pestalotiopsis fici (strain W106-1 / CGMCC3.15140)</name>
    <dbReference type="NCBI Taxonomy" id="1229662"/>
    <lineage>
        <taxon>Eukaryota</taxon>
        <taxon>Fungi</taxon>
        <taxon>Dikarya</taxon>
        <taxon>Ascomycota</taxon>
        <taxon>Pezizomycotina</taxon>
        <taxon>Sordariomycetes</taxon>
        <taxon>Xylariomycetidae</taxon>
        <taxon>Amphisphaeriales</taxon>
        <taxon>Sporocadaceae</taxon>
        <taxon>Pestalotiopsis</taxon>
    </lineage>
</organism>
<dbReference type="GO" id="GO:0006303">
    <property type="term" value="P:double-strand break repair via nonhomologous end joining"/>
    <property type="evidence" value="ECO:0007669"/>
    <property type="project" value="UniProtKB-ARBA"/>
</dbReference>
<evidence type="ECO:0000256" key="1">
    <source>
        <dbReference type="ARBA" id="ARBA00004123"/>
    </source>
</evidence>
<dbReference type="OMA" id="NAREEWW"/>
<sequence length="396" mass="42995">MALNPANWRPLPSFQNVPPLLVRPVFTLQSYSVHVTDLANLWVEDLDRKGIGRRSLNEDTSIDPTEGPDQMRMLLAKIQAALDPSAPDHDQTSISIAALPKDDDMLLALTITCQLPDGLKPLVWTFQMAKCPTTSVAPELVLPLMQKLQVRTQQVDEFVNLLKIKDGIIDKLIDKLDHAGMGLENVWNVLSSKRNPSRDYAEAKITGLAPFQEATWRDPDSPSTDEFDSILSLATNAHVGAENSKDPETRPSDILGDWWGSLGTKPVKSLPRTTPSSGSTVKADVAHEKSRLAADSDTDTDDFQVQATPPHLASAQKRNTEADLDATTDDDGDAIPDSHPVVTRPAKSKLGGIGKRQTAASPPAARSPRKTTVDADDTASESEEEPAKISHSTAKD</sequence>
<dbReference type="InterPro" id="IPR015381">
    <property type="entry name" value="XLF-like_N"/>
</dbReference>
<dbReference type="GO" id="GO:0045027">
    <property type="term" value="F:DNA end binding"/>
    <property type="evidence" value="ECO:0007669"/>
    <property type="project" value="TreeGrafter"/>
</dbReference>
<dbReference type="InterPro" id="IPR038051">
    <property type="entry name" value="XRCC4-like_N_sf"/>
</dbReference>
<feature type="compositionally biased region" description="Basic and acidic residues" evidence="8">
    <location>
        <begin position="385"/>
        <end position="396"/>
    </location>
</feature>
<evidence type="ECO:0000313" key="11">
    <source>
        <dbReference type="EMBL" id="ETS85055.1"/>
    </source>
</evidence>
<dbReference type="CDD" id="cd22285">
    <property type="entry name" value="HD_XLF_N"/>
    <property type="match status" value="1"/>
</dbReference>
<dbReference type="Gene3D" id="2.170.210.10">
    <property type="entry name" value="DNA double-strand break repair and VJ recombination XRCC4, N-terminal"/>
    <property type="match status" value="1"/>
</dbReference>
<keyword evidence="3" id="KW-0238">DNA-binding</keyword>
<feature type="region of interest" description="Disordered" evidence="8">
    <location>
        <begin position="265"/>
        <end position="396"/>
    </location>
</feature>
<evidence type="ECO:0000313" key="12">
    <source>
        <dbReference type="Proteomes" id="UP000030651"/>
    </source>
</evidence>
<evidence type="ECO:0000256" key="7">
    <source>
        <dbReference type="ARBA" id="ARBA00044529"/>
    </source>
</evidence>
<reference evidence="12" key="1">
    <citation type="journal article" date="2015" name="BMC Genomics">
        <title>Genomic and transcriptomic analysis of the endophytic fungus Pestalotiopsis fici reveals its lifestyle and high potential for synthesis of natural products.</title>
        <authorList>
            <person name="Wang X."/>
            <person name="Zhang X."/>
            <person name="Liu L."/>
            <person name="Xiang M."/>
            <person name="Wang W."/>
            <person name="Sun X."/>
            <person name="Che Y."/>
            <person name="Guo L."/>
            <person name="Liu G."/>
            <person name="Guo L."/>
            <person name="Wang C."/>
            <person name="Yin W.B."/>
            <person name="Stadler M."/>
            <person name="Zhang X."/>
            <person name="Liu X."/>
        </authorList>
    </citation>
    <scope>NUCLEOTIDE SEQUENCE [LARGE SCALE GENOMIC DNA]</scope>
    <source>
        <strain evidence="12">W106-1 / CGMCC3.15140</strain>
    </source>
</reference>
<keyword evidence="2" id="KW-0227">DNA damage</keyword>
<feature type="compositionally biased region" description="Acidic residues" evidence="8">
    <location>
        <begin position="322"/>
        <end position="334"/>
    </location>
</feature>
<evidence type="ECO:0000256" key="8">
    <source>
        <dbReference type="SAM" id="MobiDB-lite"/>
    </source>
</evidence>
<keyword evidence="4" id="KW-0234">DNA repair</keyword>
<dbReference type="eggNOG" id="ENOG502SCQK">
    <property type="taxonomic scope" value="Eukaryota"/>
</dbReference>
<dbReference type="STRING" id="1229662.W3XG94"/>
<dbReference type="HOGENOM" id="CLU_022898_1_0_1"/>
<proteinExistence type="inferred from homology"/>
<dbReference type="AlphaFoldDB" id="W3XG94"/>
<dbReference type="InParanoid" id="W3XG94"/>
<dbReference type="Pfam" id="PF21928">
    <property type="entry name" value="XLF_CC"/>
    <property type="match status" value="1"/>
</dbReference>
<feature type="compositionally biased region" description="Acidic residues" evidence="8">
    <location>
        <begin position="374"/>
        <end position="384"/>
    </location>
</feature>
<dbReference type="PANTHER" id="PTHR32235">
    <property type="entry name" value="NON-HOMOLOGOUS END-JOINING FACTOR 1"/>
    <property type="match status" value="1"/>
</dbReference>
<evidence type="ECO:0000256" key="6">
    <source>
        <dbReference type="ARBA" id="ARBA00025747"/>
    </source>
</evidence>
<feature type="region of interest" description="Disordered" evidence="8">
    <location>
        <begin position="238"/>
        <end position="257"/>
    </location>
</feature>
<comment type="subcellular location">
    <subcellularLocation>
        <location evidence="1">Nucleus</location>
    </subcellularLocation>
</comment>
<dbReference type="InterPro" id="IPR053829">
    <property type="entry name" value="XLF-like_CC"/>
</dbReference>
<keyword evidence="12" id="KW-1185">Reference proteome</keyword>
<name>W3XG94_PESFW</name>
<dbReference type="KEGG" id="pfy:PFICI_03080"/>
<keyword evidence="5" id="KW-0539">Nucleus</keyword>
<dbReference type="GO" id="GO:0032807">
    <property type="term" value="C:DNA ligase IV complex"/>
    <property type="evidence" value="ECO:0007669"/>
    <property type="project" value="TreeGrafter"/>
</dbReference>
<evidence type="ECO:0000256" key="4">
    <source>
        <dbReference type="ARBA" id="ARBA00023204"/>
    </source>
</evidence>
<feature type="compositionally biased region" description="Basic and acidic residues" evidence="8">
    <location>
        <begin position="284"/>
        <end position="294"/>
    </location>
</feature>
<evidence type="ECO:0000256" key="5">
    <source>
        <dbReference type="ARBA" id="ARBA00023242"/>
    </source>
</evidence>
<feature type="domain" description="XLF-like coiled-coil region" evidence="10">
    <location>
        <begin position="133"/>
        <end position="184"/>
    </location>
</feature>
<gene>
    <name evidence="11" type="ORF">PFICI_03080</name>
</gene>
<dbReference type="PANTHER" id="PTHR32235:SF1">
    <property type="entry name" value="NON-HOMOLOGOUS END-JOINING FACTOR 1"/>
    <property type="match status" value="1"/>
</dbReference>
<protein>
    <recommendedName>
        <fullName evidence="7">Non-homologous end-joining factor 1</fullName>
    </recommendedName>
</protein>
<feature type="compositionally biased region" description="Polar residues" evidence="8">
    <location>
        <begin position="271"/>
        <end position="280"/>
    </location>
</feature>
<accession>W3XG94</accession>
<dbReference type="EMBL" id="KI912110">
    <property type="protein sequence ID" value="ETS85055.1"/>
    <property type="molecule type" value="Genomic_DNA"/>
</dbReference>
<dbReference type="OrthoDB" id="2155935at2759"/>
<dbReference type="Proteomes" id="UP000030651">
    <property type="component" value="Unassembled WGS sequence"/>
</dbReference>
<evidence type="ECO:0000259" key="9">
    <source>
        <dbReference type="Pfam" id="PF09302"/>
    </source>
</evidence>
<dbReference type="InterPro" id="IPR052287">
    <property type="entry name" value="NHEJ_factor"/>
</dbReference>
<feature type="domain" description="XLF-like N-terminal" evidence="9">
    <location>
        <begin position="8"/>
        <end position="129"/>
    </location>
</feature>